<feature type="domain" description="DUF7788" evidence="3">
    <location>
        <begin position="468"/>
        <end position="656"/>
    </location>
</feature>
<evidence type="ECO:0000259" key="3">
    <source>
        <dbReference type="Pfam" id="PF25043"/>
    </source>
</evidence>
<dbReference type="GeneID" id="110752095"/>
<feature type="region of interest" description="Disordered" evidence="1">
    <location>
        <begin position="267"/>
        <end position="304"/>
    </location>
</feature>
<sequence>MMMIQTNKAVVPGQVCLTRARIVPNPNQTAGRRCLRNLVHVAGKGKGKGKLLVAALTPTPTPIQSIQTRRRSCPLMATSHPNAEIIAINKSCPLIDHKINICPLIPSSSSGDPCLDLFSNSLRAFTAVTNPCLKYLEQVLPLAWSHNPLTTLKLIFSSEYKYFSYRKFDTAIYWLHQNHPKTLLRNLHSIANLPKVRRLDILVQILHVIVVENRGGGLYDNSAASLHLHPERYDRDPDYRLLHDRVVDIFVEHLKSEMDKMKEHKLKLTPSDYLTDGEEEEGEEEEEEEDDDDDDDDYYDDDDDGEDYYPNLFVSAAVCCTNNDENYDDLTEVIFLRESIARRLCPPESDQSEEWERLKKQFLVPLTNYYFRRAHRRCIRRDLPGVEGPSLVKKYLEEVKVAAGGGIGTIKPNALLPNEIIRYVQDKDVGEVAELHWKAMVEDIKQQQIQEGDGLGKFKNWLVVGQLPERFAMGLEILVSEVSEEPWKGKMIKYTSDGKCQLDLIQGHDLKSKFKFTFRYLESDEGCYRHTLNVASNTRQLEKLFDLIVEIGVDENLKAEQMIKKVIVFADLPPLFSRSFEYEYELLRSLFEAIQSKYEDKGYGDDAVPHILFWNLLHCGEPTWICRRHPGFTLLSGFSTHLYKSFMDNGGELDLHHLMEAVVSDKEYQTLTVVD</sequence>
<name>A0A6P5S3J5_PRUAV</name>
<dbReference type="InterPro" id="IPR056690">
    <property type="entry name" value="DUF7788"/>
</dbReference>
<protein>
    <submittedName>
        <fullName evidence="5">Uncharacterized protein LOC110752095</fullName>
    </submittedName>
</protein>
<dbReference type="Pfam" id="PF25043">
    <property type="entry name" value="DUF7788"/>
    <property type="match status" value="1"/>
</dbReference>
<dbReference type="InterPro" id="IPR011205">
    <property type="entry name" value="UCP015417_vWA"/>
</dbReference>
<dbReference type="InterPro" id="IPR058580">
    <property type="entry name" value="DUF2828"/>
</dbReference>
<gene>
    <name evidence="5" type="primary">LOC110752095</name>
</gene>
<accession>A0A6P5S3J5</accession>
<organism evidence="4 5">
    <name type="scientific">Prunus avium</name>
    <name type="common">Cherry</name>
    <name type="synonym">Cerasus avium</name>
    <dbReference type="NCBI Taxonomy" id="42229"/>
    <lineage>
        <taxon>Eukaryota</taxon>
        <taxon>Viridiplantae</taxon>
        <taxon>Streptophyta</taxon>
        <taxon>Embryophyta</taxon>
        <taxon>Tracheophyta</taxon>
        <taxon>Spermatophyta</taxon>
        <taxon>Magnoliopsida</taxon>
        <taxon>eudicotyledons</taxon>
        <taxon>Gunneridae</taxon>
        <taxon>Pentapetalae</taxon>
        <taxon>rosids</taxon>
        <taxon>fabids</taxon>
        <taxon>Rosales</taxon>
        <taxon>Rosaceae</taxon>
        <taxon>Amygdaloideae</taxon>
        <taxon>Amygdaleae</taxon>
        <taxon>Prunus</taxon>
    </lineage>
</organism>
<dbReference type="Proteomes" id="UP000515124">
    <property type="component" value="Unplaced"/>
</dbReference>
<dbReference type="PANTHER" id="PTHR31373">
    <property type="entry name" value="OS06G0652100 PROTEIN"/>
    <property type="match status" value="1"/>
</dbReference>
<dbReference type="InterPro" id="IPR016024">
    <property type="entry name" value="ARM-type_fold"/>
</dbReference>
<proteinExistence type="predicted"/>
<keyword evidence="4" id="KW-1185">Reference proteome</keyword>
<dbReference type="Pfam" id="PF11443">
    <property type="entry name" value="DUF2828"/>
    <property type="match status" value="1"/>
</dbReference>
<evidence type="ECO:0000256" key="1">
    <source>
        <dbReference type="SAM" id="MobiDB-lite"/>
    </source>
</evidence>
<dbReference type="KEGG" id="pavi:110752095"/>
<feature type="domain" description="DUF2828" evidence="2">
    <location>
        <begin position="108"/>
        <end position="191"/>
    </location>
</feature>
<dbReference type="SUPFAM" id="SSF48371">
    <property type="entry name" value="ARM repeat"/>
    <property type="match status" value="1"/>
</dbReference>
<evidence type="ECO:0000259" key="2">
    <source>
        <dbReference type="Pfam" id="PF11443"/>
    </source>
</evidence>
<evidence type="ECO:0000313" key="4">
    <source>
        <dbReference type="Proteomes" id="UP000515124"/>
    </source>
</evidence>
<dbReference type="PIRSF" id="PIRSF015417">
    <property type="entry name" value="T31B5_30_vWA"/>
    <property type="match status" value="1"/>
</dbReference>
<reference evidence="5" key="1">
    <citation type="submission" date="2025-08" db="UniProtKB">
        <authorList>
            <consortium name="RefSeq"/>
        </authorList>
    </citation>
    <scope>IDENTIFICATION</scope>
</reference>
<evidence type="ECO:0000313" key="5">
    <source>
        <dbReference type="RefSeq" id="XP_021808383.1"/>
    </source>
</evidence>
<dbReference type="RefSeq" id="XP_021808383.1">
    <property type="nucleotide sequence ID" value="XM_021952691.1"/>
</dbReference>
<dbReference type="AlphaFoldDB" id="A0A6P5S3J5"/>
<dbReference type="PANTHER" id="PTHR31373:SF17">
    <property type="entry name" value="OS06G0652100 PROTEIN"/>
    <property type="match status" value="1"/>
</dbReference>
<feature type="compositionally biased region" description="Acidic residues" evidence="1">
    <location>
        <begin position="275"/>
        <end position="304"/>
    </location>
</feature>